<comment type="caution">
    <text evidence="2">The sequence shown here is derived from an EMBL/GenBank/DDBJ whole genome shotgun (WGS) entry which is preliminary data.</text>
</comment>
<feature type="region of interest" description="Disordered" evidence="1">
    <location>
        <begin position="204"/>
        <end position="230"/>
    </location>
</feature>
<dbReference type="AlphaFoldDB" id="A0AAV7YG00"/>
<evidence type="ECO:0000313" key="3">
    <source>
        <dbReference type="Proteomes" id="UP001146793"/>
    </source>
</evidence>
<feature type="compositionally biased region" description="Low complexity" evidence="1">
    <location>
        <begin position="212"/>
        <end position="225"/>
    </location>
</feature>
<organism evidence="2 3">
    <name type="scientific">Anaeramoeba flamelloides</name>
    <dbReference type="NCBI Taxonomy" id="1746091"/>
    <lineage>
        <taxon>Eukaryota</taxon>
        <taxon>Metamonada</taxon>
        <taxon>Anaeramoebidae</taxon>
        <taxon>Anaeramoeba</taxon>
    </lineage>
</organism>
<name>A0AAV7YG00_9EUKA</name>
<sequence length="300" mass="36091">MFLLWQIQQTNQIKKIVYLLKKLGDLIEKLQEKIRLIINNLCNINNINCIIDEAQWIQTILDQMIIKDSISNIKKVIKDNVQERWLSQKKIFIDLFVDNFYCFKEIEQQTIFEFKQIDRFNEYLGYLKLSNHDKDYDQKRATIQIEEKIIENILKEFIQEKIKNKEINLNEEIYKKFLQILINYFENQSKKDSQERTFFEDKTKKGKLPDFSPSQQQQNNKKPNSIRYNPLPEWSKNHIILIKKGRNSSSLNCNDDLEFIKKKESGTIIKPNESTRPDFLLFLSPQKIEEEEKEEEELNL</sequence>
<evidence type="ECO:0000256" key="1">
    <source>
        <dbReference type="SAM" id="MobiDB-lite"/>
    </source>
</evidence>
<dbReference type="Proteomes" id="UP001146793">
    <property type="component" value="Unassembled WGS sequence"/>
</dbReference>
<gene>
    <name evidence="2" type="ORF">M0812_28939</name>
</gene>
<accession>A0AAV7YG00</accession>
<dbReference type="EMBL" id="JANTQA010000070">
    <property type="protein sequence ID" value="KAJ3426483.1"/>
    <property type="molecule type" value="Genomic_DNA"/>
</dbReference>
<reference evidence="2" key="1">
    <citation type="submission" date="2022-08" db="EMBL/GenBank/DDBJ databases">
        <title>Novel sulphate-reducing endosymbionts in the free-living metamonad Anaeramoeba.</title>
        <authorList>
            <person name="Jerlstrom-Hultqvist J."/>
            <person name="Cepicka I."/>
            <person name="Gallot-Lavallee L."/>
            <person name="Salas-Leiva D."/>
            <person name="Curtis B.A."/>
            <person name="Zahonova K."/>
            <person name="Pipaliya S."/>
            <person name="Dacks J."/>
            <person name="Roger A.J."/>
        </authorList>
    </citation>
    <scope>NUCLEOTIDE SEQUENCE</scope>
    <source>
        <strain evidence="2">Busselton2</strain>
    </source>
</reference>
<evidence type="ECO:0000313" key="2">
    <source>
        <dbReference type="EMBL" id="KAJ3426483.1"/>
    </source>
</evidence>
<protein>
    <submittedName>
        <fullName evidence="2">Uncharacterized protein</fullName>
    </submittedName>
</protein>
<proteinExistence type="predicted"/>